<dbReference type="Proteomes" id="UP000562464">
    <property type="component" value="Unassembled WGS sequence"/>
</dbReference>
<feature type="transmembrane region" description="Helical" evidence="1">
    <location>
        <begin position="112"/>
        <end position="130"/>
    </location>
</feature>
<gene>
    <name evidence="2" type="ORF">HNQ37_000426</name>
</gene>
<feature type="transmembrane region" description="Helical" evidence="1">
    <location>
        <begin position="60"/>
        <end position="77"/>
    </location>
</feature>
<feature type="transmembrane region" description="Helical" evidence="1">
    <location>
        <begin position="89"/>
        <end position="106"/>
    </location>
</feature>
<protein>
    <submittedName>
        <fullName evidence="2">Uncharacterized protein</fullName>
    </submittedName>
</protein>
<reference evidence="2 3" key="1">
    <citation type="submission" date="2020-08" db="EMBL/GenBank/DDBJ databases">
        <title>Genomic Encyclopedia of Type Strains, Phase IV (KMG-IV): sequencing the most valuable type-strain genomes for metagenomic binning, comparative biology and taxonomic classification.</title>
        <authorList>
            <person name="Goeker M."/>
        </authorList>
    </citation>
    <scope>NUCLEOTIDE SEQUENCE [LARGE SCALE GENOMIC DNA]</scope>
    <source>
        <strain evidence="2 3">DSM 14925</strain>
    </source>
</reference>
<feature type="transmembrane region" description="Helical" evidence="1">
    <location>
        <begin position="36"/>
        <end position="54"/>
    </location>
</feature>
<feature type="transmembrane region" description="Helical" evidence="1">
    <location>
        <begin position="166"/>
        <end position="184"/>
    </location>
</feature>
<dbReference type="EMBL" id="JACHHV010000005">
    <property type="protein sequence ID" value="MBB5887554.1"/>
    <property type="molecule type" value="Genomic_DNA"/>
</dbReference>
<evidence type="ECO:0000313" key="2">
    <source>
        <dbReference type="EMBL" id="MBB5887554.1"/>
    </source>
</evidence>
<keyword evidence="1" id="KW-0472">Membrane</keyword>
<name>A0A841C5C8_9LACT</name>
<accession>A0A841C5C8</accession>
<proteinExistence type="predicted"/>
<feature type="transmembrane region" description="Helical" evidence="1">
    <location>
        <begin position="6"/>
        <end position="24"/>
    </location>
</feature>
<feature type="transmembrane region" description="Helical" evidence="1">
    <location>
        <begin position="142"/>
        <end position="160"/>
    </location>
</feature>
<dbReference type="RefSeq" id="WP_183538856.1">
    <property type="nucleotide sequence ID" value="NZ_JACHHV010000005.1"/>
</dbReference>
<keyword evidence="1" id="KW-1133">Transmembrane helix</keyword>
<dbReference type="AlphaFoldDB" id="A0A841C5C8"/>
<sequence>MYHMVFLGALISIFFNVPYAIGTLKGKVHPNRVSWFLWTVVPLIAFSASISQTGWNWGEFPVLTTLILTGLIFLSSIISKKSYWSVSRIDIYCGFFSVLAIVLWIFTHDANLALILSLLADFFAFIPTIIKAWNHPETEGLGPYLGGVLNALTSFFAFSVWNFASLAFPIYLLVVNSILTVVILKKLN</sequence>
<evidence type="ECO:0000256" key="1">
    <source>
        <dbReference type="SAM" id="Phobius"/>
    </source>
</evidence>
<keyword evidence="3" id="KW-1185">Reference proteome</keyword>
<comment type="caution">
    <text evidence="2">The sequence shown here is derived from an EMBL/GenBank/DDBJ whole genome shotgun (WGS) entry which is preliminary data.</text>
</comment>
<organism evidence="2 3">
    <name type="scientific">Lactovum miscens</name>
    <dbReference type="NCBI Taxonomy" id="190387"/>
    <lineage>
        <taxon>Bacteria</taxon>
        <taxon>Bacillati</taxon>
        <taxon>Bacillota</taxon>
        <taxon>Bacilli</taxon>
        <taxon>Lactobacillales</taxon>
        <taxon>Streptococcaceae</taxon>
        <taxon>Lactovum</taxon>
    </lineage>
</organism>
<keyword evidence="1" id="KW-0812">Transmembrane</keyword>
<evidence type="ECO:0000313" key="3">
    <source>
        <dbReference type="Proteomes" id="UP000562464"/>
    </source>
</evidence>